<dbReference type="GO" id="GO:0006935">
    <property type="term" value="P:chemotaxis"/>
    <property type="evidence" value="ECO:0007669"/>
    <property type="project" value="InterPro"/>
</dbReference>
<keyword evidence="1 3" id="KW-0807">Transducer</keyword>
<sequence>MSFLPTRFGVRSKLLAGSAVLLAFTGTVGAFGISDIRSANADSDALYEQSVQPLSQLGTARATFNENRAFVNNHLLETTPAAKAEVEAALKRNAAGIDKRLAAVAPALAGKGELSAELTTLESDIAAYRAIRGRVLELSAAGREPEAYALNTAEAVPAAAKVTASFTRLFDAEVKLAAQTNANITSTASAAVTRSLLLIGAALVIGFALAFWFSGRITKAVNEILHRLNMLRDNCATDLAHALGRVAKGDLTVEVVPVTPELHRTSGDEIGDVAEAVGAIRNYTVASVEAYNTMRAQLADTVAEMAEQAATVAAASQQMAATSEDTGRAVSEIAAAVTEVAHGAERQVRGVEAAREAVQGAARSAETSAAVANETAQAADDARAVAVEGVSAAESASAAMREVAESSAAVGTAIDSLTARSERIGGIVGTITGLAEQTNLLALNAAIEAARAGEQGRGFAVVAEEVRKLAEESRNAAAEISGLIGEMQAETARVVGVVSDGTQRTQDGVATVERTREAFEAIGTAVEDMAARVGEISTAVDQITHEASRAEHEVVDVAAVAEESSASAEQVSASTQQTSASAQEIAASAQTLSGTAEHLNSLVARFTVAA</sequence>
<keyword evidence="7" id="KW-1185">Reference proteome</keyword>
<dbReference type="AlphaFoldDB" id="A0A660L0V0"/>
<gene>
    <name evidence="6" type="ORF">C8N24_5509</name>
</gene>
<reference evidence="6 7" key="1">
    <citation type="submission" date="2018-10" db="EMBL/GenBank/DDBJ databases">
        <title>Genomic Encyclopedia of Archaeal and Bacterial Type Strains, Phase II (KMG-II): from individual species to whole genera.</title>
        <authorList>
            <person name="Goeker M."/>
        </authorList>
    </citation>
    <scope>NUCLEOTIDE SEQUENCE [LARGE SCALE GENOMIC DNA]</scope>
    <source>
        <strain evidence="6 7">DSM 14954</strain>
    </source>
</reference>
<accession>A0A660L0V0</accession>
<protein>
    <submittedName>
        <fullName evidence="6">Methyl-accepting chemotaxis protein</fullName>
    </submittedName>
</protein>
<comment type="similarity">
    <text evidence="2">Belongs to the methyl-accepting chemotaxis (MCP) protein family.</text>
</comment>
<dbReference type="SMART" id="SM00283">
    <property type="entry name" value="MA"/>
    <property type="match status" value="1"/>
</dbReference>
<dbReference type="GO" id="GO:0016020">
    <property type="term" value="C:membrane"/>
    <property type="evidence" value="ECO:0007669"/>
    <property type="project" value="InterPro"/>
</dbReference>
<dbReference type="GO" id="GO:0004888">
    <property type="term" value="F:transmembrane signaling receptor activity"/>
    <property type="evidence" value="ECO:0007669"/>
    <property type="project" value="InterPro"/>
</dbReference>
<dbReference type="SUPFAM" id="SSF58104">
    <property type="entry name" value="Methyl-accepting chemotaxis protein (MCP) signaling domain"/>
    <property type="match status" value="1"/>
</dbReference>
<dbReference type="InterPro" id="IPR004090">
    <property type="entry name" value="Chemotax_Me-accpt_rcpt"/>
</dbReference>
<evidence type="ECO:0000256" key="3">
    <source>
        <dbReference type="PROSITE-ProRule" id="PRU00284"/>
    </source>
</evidence>
<feature type="transmembrane region" description="Helical" evidence="4">
    <location>
        <begin position="195"/>
        <end position="213"/>
    </location>
</feature>
<dbReference type="OrthoDB" id="5241941at2"/>
<evidence type="ECO:0000313" key="7">
    <source>
        <dbReference type="Proteomes" id="UP000278962"/>
    </source>
</evidence>
<dbReference type="Proteomes" id="UP000278962">
    <property type="component" value="Unassembled WGS sequence"/>
</dbReference>
<dbReference type="RefSeq" id="WP_121256092.1">
    <property type="nucleotide sequence ID" value="NZ_RBIL01000002.1"/>
</dbReference>
<organism evidence="6 7">
    <name type="scientific">Solirubrobacter pauli</name>
    <dbReference type="NCBI Taxonomy" id="166793"/>
    <lineage>
        <taxon>Bacteria</taxon>
        <taxon>Bacillati</taxon>
        <taxon>Actinomycetota</taxon>
        <taxon>Thermoleophilia</taxon>
        <taxon>Solirubrobacterales</taxon>
        <taxon>Solirubrobacteraceae</taxon>
        <taxon>Solirubrobacter</taxon>
    </lineage>
</organism>
<dbReference type="InterPro" id="IPR024478">
    <property type="entry name" value="HlyB_4HB_MCP"/>
</dbReference>
<dbReference type="PANTHER" id="PTHR32089:SF112">
    <property type="entry name" value="LYSOZYME-LIKE PROTEIN-RELATED"/>
    <property type="match status" value="1"/>
</dbReference>
<feature type="domain" description="Methyl-accepting transducer" evidence="5">
    <location>
        <begin position="322"/>
        <end position="579"/>
    </location>
</feature>
<dbReference type="GO" id="GO:0007165">
    <property type="term" value="P:signal transduction"/>
    <property type="evidence" value="ECO:0007669"/>
    <property type="project" value="UniProtKB-KW"/>
</dbReference>
<dbReference type="Gene3D" id="6.10.340.10">
    <property type="match status" value="1"/>
</dbReference>
<evidence type="ECO:0000313" key="6">
    <source>
        <dbReference type="EMBL" id="RKQ87486.1"/>
    </source>
</evidence>
<dbReference type="PRINTS" id="PR00260">
    <property type="entry name" value="CHEMTRNSDUCR"/>
</dbReference>
<name>A0A660L0V0_9ACTN</name>
<dbReference type="Pfam" id="PF12729">
    <property type="entry name" value="4HB_MCP_1"/>
    <property type="match status" value="1"/>
</dbReference>
<dbReference type="PROSITE" id="PS50111">
    <property type="entry name" value="CHEMOTAXIS_TRANSDUC_2"/>
    <property type="match status" value="1"/>
</dbReference>
<proteinExistence type="inferred from homology"/>
<dbReference type="InterPro" id="IPR004089">
    <property type="entry name" value="MCPsignal_dom"/>
</dbReference>
<evidence type="ECO:0000256" key="1">
    <source>
        <dbReference type="ARBA" id="ARBA00023224"/>
    </source>
</evidence>
<dbReference type="Gene3D" id="1.10.287.950">
    <property type="entry name" value="Methyl-accepting chemotaxis protein"/>
    <property type="match status" value="1"/>
</dbReference>
<keyword evidence="4" id="KW-0472">Membrane</keyword>
<dbReference type="Pfam" id="PF00015">
    <property type="entry name" value="MCPsignal"/>
    <property type="match status" value="1"/>
</dbReference>
<evidence type="ECO:0000256" key="4">
    <source>
        <dbReference type="SAM" id="Phobius"/>
    </source>
</evidence>
<keyword evidence="4" id="KW-0812">Transmembrane</keyword>
<evidence type="ECO:0000259" key="5">
    <source>
        <dbReference type="PROSITE" id="PS50111"/>
    </source>
</evidence>
<evidence type="ECO:0000256" key="2">
    <source>
        <dbReference type="ARBA" id="ARBA00029447"/>
    </source>
</evidence>
<dbReference type="EMBL" id="RBIL01000002">
    <property type="protein sequence ID" value="RKQ87486.1"/>
    <property type="molecule type" value="Genomic_DNA"/>
</dbReference>
<keyword evidence="4" id="KW-1133">Transmembrane helix</keyword>
<dbReference type="CDD" id="cd06225">
    <property type="entry name" value="HAMP"/>
    <property type="match status" value="1"/>
</dbReference>
<dbReference type="PANTHER" id="PTHR32089">
    <property type="entry name" value="METHYL-ACCEPTING CHEMOTAXIS PROTEIN MCPB"/>
    <property type="match status" value="1"/>
</dbReference>
<comment type="caution">
    <text evidence="6">The sequence shown here is derived from an EMBL/GenBank/DDBJ whole genome shotgun (WGS) entry which is preliminary data.</text>
</comment>